<dbReference type="PROSITE" id="PS51257">
    <property type="entry name" value="PROKAR_LIPOPROTEIN"/>
    <property type="match status" value="1"/>
</dbReference>
<proteinExistence type="predicted"/>
<dbReference type="Proteomes" id="UP001164392">
    <property type="component" value="Chromosome"/>
</dbReference>
<dbReference type="EMBL" id="CP099534">
    <property type="protein sequence ID" value="UYK89304.1"/>
    <property type="molecule type" value="Genomic_DNA"/>
</dbReference>
<sequence length="170" mass="17725">MNIFRSSSNCTGLAILLMGCMTGCDGGSAKSAKISVVSDYAAGSDGLTTEVGPEFFDNPKTIYLDDNGKRIDALWFGVSGGEMRVMGKDASGAHGPVSEEKLRDGVCKGIAAGGQGDYVRFYSVCVSEVPVSSGVNSQGGSIAARTPYFQIATKDGANTSILRVRFSVEQ</sequence>
<evidence type="ECO:0000313" key="2">
    <source>
        <dbReference type="Proteomes" id="UP001164392"/>
    </source>
</evidence>
<evidence type="ECO:0000313" key="1">
    <source>
        <dbReference type="EMBL" id="UYK89304.1"/>
    </source>
</evidence>
<gene>
    <name evidence="1" type="ORF">NG824_02260</name>
</gene>
<name>A0AA46SVI3_9XANT</name>
<organism evidence="1 2">
    <name type="scientific">Xanthomonas sacchari</name>
    <dbReference type="NCBI Taxonomy" id="56458"/>
    <lineage>
        <taxon>Bacteria</taxon>
        <taxon>Pseudomonadati</taxon>
        <taxon>Pseudomonadota</taxon>
        <taxon>Gammaproteobacteria</taxon>
        <taxon>Lysobacterales</taxon>
        <taxon>Lysobacteraceae</taxon>
        <taxon>Xanthomonas</taxon>
    </lineage>
</organism>
<dbReference type="AlphaFoldDB" id="A0AA46SVI3"/>
<protein>
    <submittedName>
        <fullName evidence="1">Uncharacterized protein</fullName>
    </submittedName>
</protein>
<accession>A0AA46SVI3</accession>
<reference evidence="1" key="1">
    <citation type="submission" date="2022-06" db="EMBL/GenBank/DDBJ databases">
        <title>Dynamics of rice microbiomes reveals core vertical transmitted seed endophytes.</title>
        <authorList>
            <person name="Liao K."/>
            <person name="Zhang X."/>
        </authorList>
    </citation>
    <scope>NUCLEOTIDE SEQUENCE</scope>
    <source>
        <strain evidence="1">JR3-14</strain>
    </source>
</reference>
<dbReference type="RefSeq" id="WP_267093384.1">
    <property type="nucleotide sequence ID" value="NZ_CP099534.1"/>
</dbReference>